<dbReference type="PANTHER" id="PTHR30001:SF0">
    <property type="entry name" value="RIBONUCLEASE G"/>
    <property type="match status" value="1"/>
</dbReference>
<sequence length="565" mass="64183">MTKEIMVDVNRDQIRVAVLEDRELVEIYVEKINNERVVGNIYKGKVANILPGMQAAFIDIGLGKNAFLYAGDINLNLESSGPEDEELIEGLKKISIKDMLKVGQDVLVQVVKEPIGTKGARVSTNITIPGRYLVLMPTVDYVGISRRIEREEERNRLKTLAENIRPVHMGVIVRTVAEGVGKDELEADIEFLKRQWDDIIQRQKKCTSPKLIYKDMNLIARIVRDLFTPEVSKFYINSSYEYEKVQELVSVLSPALKDRVTFYRGQEEIFEYFNIEPEIDRALQRKVWLQCGGYIVIDRTEALTAIDVNTGKFVGSVDLEDTVLKTNLEAAREIARQLRLRDIGGIIVIDFIDMTSQEHQKMVLSALAEELKKDRTRAHILGLTQLGLVEITRKKVRQSLDEVLEKTCPYCEGRGRILSEETVAKKVERELDRIFRERKGEAVLLEVHPSVASVVIGSGGNRLSQMESRYEKFIFIKGNDSLHPEEIRIKAVGSKTKLENLAMPVREGQILDVVIDEVHVSNPNDGIARVDGYVIDVEEGADLLGEKVRVEVYKTFRTYARARLI</sequence>
<accession>A0A3G2R7A9</accession>
<feature type="domain" description="S1 motif" evidence="16">
    <location>
        <begin position="39"/>
        <end position="125"/>
    </location>
</feature>
<evidence type="ECO:0000256" key="6">
    <source>
        <dbReference type="ARBA" id="ARBA00022552"/>
    </source>
</evidence>
<dbReference type="RefSeq" id="WP_120768950.1">
    <property type="nucleotide sequence ID" value="NZ_CP033169.1"/>
</dbReference>
<evidence type="ECO:0000256" key="11">
    <source>
        <dbReference type="ARBA" id="ARBA00022730"/>
    </source>
</evidence>
<organism evidence="18 19">
    <name type="scientific">Biomaibacter acetigenes</name>
    <dbReference type="NCBI Taxonomy" id="2316383"/>
    <lineage>
        <taxon>Bacteria</taxon>
        <taxon>Bacillati</taxon>
        <taxon>Bacillota</taxon>
        <taxon>Clostridia</taxon>
        <taxon>Thermosediminibacterales</taxon>
        <taxon>Tepidanaerobacteraceae</taxon>
        <taxon>Biomaibacter</taxon>
    </lineage>
</organism>
<dbReference type="Pfam" id="PF20833">
    <property type="entry name" value="RNase_E_G_Thio"/>
    <property type="match status" value="1"/>
</dbReference>
<dbReference type="InterPro" id="IPR003029">
    <property type="entry name" value="S1_domain"/>
</dbReference>
<dbReference type="InterPro" id="IPR002792">
    <property type="entry name" value="TRAM_dom"/>
</dbReference>
<gene>
    <name evidence="18" type="ORF">D2962_10440</name>
</gene>
<dbReference type="GO" id="GO:0006364">
    <property type="term" value="P:rRNA processing"/>
    <property type="evidence" value="ECO:0007669"/>
    <property type="project" value="UniProtKB-KW"/>
</dbReference>
<dbReference type="PROSITE" id="PS50126">
    <property type="entry name" value="S1"/>
    <property type="match status" value="1"/>
</dbReference>
<dbReference type="Proteomes" id="UP000280960">
    <property type="component" value="Chromosome"/>
</dbReference>
<dbReference type="CDD" id="cd04453">
    <property type="entry name" value="S1_RNase_E"/>
    <property type="match status" value="1"/>
</dbReference>
<name>A0A3G2R7A9_9FIRM</name>
<evidence type="ECO:0000256" key="1">
    <source>
        <dbReference type="ARBA" id="ARBA00001946"/>
    </source>
</evidence>
<evidence type="ECO:0000256" key="8">
    <source>
        <dbReference type="ARBA" id="ARBA00022694"/>
    </source>
</evidence>
<evidence type="ECO:0000256" key="4">
    <source>
        <dbReference type="ARBA" id="ARBA00017719"/>
    </source>
</evidence>
<keyword evidence="10" id="KW-0479">Metal-binding</keyword>
<dbReference type="InterPro" id="IPR019307">
    <property type="entry name" value="RNA-bd_AU-1/RNase_E/G"/>
</dbReference>
<evidence type="ECO:0000256" key="13">
    <source>
        <dbReference type="ARBA" id="ARBA00022801"/>
    </source>
</evidence>
<dbReference type="KEGG" id="bacg:D2962_10440"/>
<evidence type="ECO:0000256" key="14">
    <source>
        <dbReference type="ARBA" id="ARBA00022842"/>
    </source>
</evidence>
<dbReference type="Gene3D" id="3.40.1260.20">
    <property type="entry name" value="Ribonuclease E, catalytic domain"/>
    <property type="match status" value="1"/>
</dbReference>
<dbReference type="InterPro" id="IPR012340">
    <property type="entry name" value="NA-bd_OB-fold"/>
</dbReference>
<keyword evidence="11" id="KW-0699">rRNA-binding</keyword>
<dbReference type="Pfam" id="PF10150">
    <property type="entry name" value="RNase_E_G"/>
    <property type="match status" value="1"/>
</dbReference>
<evidence type="ECO:0000259" key="16">
    <source>
        <dbReference type="PROSITE" id="PS50126"/>
    </source>
</evidence>
<keyword evidence="7" id="KW-0820">tRNA-binding</keyword>
<evidence type="ECO:0000259" key="17">
    <source>
        <dbReference type="PROSITE" id="PS50926"/>
    </source>
</evidence>
<feature type="domain" description="TRAM" evidence="17">
    <location>
        <begin position="504"/>
        <end position="565"/>
    </location>
</feature>
<dbReference type="NCBIfam" id="TIGR00757">
    <property type="entry name" value="RNaseEG"/>
    <property type="match status" value="1"/>
</dbReference>
<evidence type="ECO:0000256" key="3">
    <source>
        <dbReference type="ARBA" id="ARBA00005663"/>
    </source>
</evidence>
<dbReference type="SMART" id="SM00316">
    <property type="entry name" value="S1"/>
    <property type="match status" value="1"/>
</dbReference>
<evidence type="ECO:0000256" key="5">
    <source>
        <dbReference type="ARBA" id="ARBA00022490"/>
    </source>
</evidence>
<dbReference type="GO" id="GO:0008033">
    <property type="term" value="P:tRNA processing"/>
    <property type="evidence" value="ECO:0007669"/>
    <property type="project" value="UniProtKB-KW"/>
</dbReference>
<evidence type="ECO:0000313" key="19">
    <source>
        <dbReference type="Proteomes" id="UP000280960"/>
    </source>
</evidence>
<evidence type="ECO:0000256" key="2">
    <source>
        <dbReference type="ARBA" id="ARBA00004496"/>
    </source>
</evidence>
<dbReference type="GO" id="GO:0019843">
    <property type="term" value="F:rRNA binding"/>
    <property type="evidence" value="ECO:0007669"/>
    <property type="project" value="UniProtKB-KW"/>
</dbReference>
<evidence type="ECO:0000256" key="15">
    <source>
        <dbReference type="ARBA" id="ARBA00022884"/>
    </source>
</evidence>
<comment type="cofactor">
    <cofactor evidence="1">
        <name>Mg(2+)</name>
        <dbReference type="ChEBI" id="CHEBI:18420"/>
    </cofactor>
</comment>
<keyword evidence="13" id="KW-0378">Hydrolase</keyword>
<reference evidence="18 19" key="1">
    <citation type="submission" date="2018-10" db="EMBL/GenBank/DDBJ databases">
        <authorList>
            <person name="Zhang X."/>
        </authorList>
    </citation>
    <scope>NUCLEOTIDE SEQUENCE [LARGE SCALE GENOMIC DNA]</scope>
    <source>
        <strain evidence="18 19">SK-G1</strain>
    </source>
</reference>
<evidence type="ECO:0000256" key="12">
    <source>
        <dbReference type="ARBA" id="ARBA00022759"/>
    </source>
</evidence>
<keyword evidence="15" id="KW-0694">RNA-binding</keyword>
<comment type="similarity">
    <text evidence="3">Belongs to the RNase E/G family. RNase G subfamily.</text>
</comment>
<dbReference type="GO" id="GO:0016787">
    <property type="term" value="F:hydrolase activity"/>
    <property type="evidence" value="ECO:0007669"/>
    <property type="project" value="UniProtKB-KW"/>
</dbReference>
<comment type="subcellular location">
    <subcellularLocation>
        <location evidence="2">Cytoplasm</location>
    </subcellularLocation>
</comment>
<keyword evidence="6" id="KW-0698">rRNA processing</keyword>
<keyword evidence="19" id="KW-1185">Reference proteome</keyword>
<keyword evidence="9" id="KW-0540">Nuclease</keyword>
<dbReference type="PANTHER" id="PTHR30001">
    <property type="entry name" value="RIBONUCLEASE"/>
    <property type="match status" value="1"/>
</dbReference>
<dbReference type="GO" id="GO:0004540">
    <property type="term" value="F:RNA nuclease activity"/>
    <property type="evidence" value="ECO:0007669"/>
    <property type="project" value="InterPro"/>
</dbReference>
<dbReference type="InterPro" id="IPR048583">
    <property type="entry name" value="RNase_E_G_thioredoxin-like"/>
</dbReference>
<dbReference type="AlphaFoldDB" id="A0A3G2R7A9"/>
<dbReference type="EMBL" id="CP033169">
    <property type="protein sequence ID" value="AYO30968.1"/>
    <property type="molecule type" value="Genomic_DNA"/>
</dbReference>
<evidence type="ECO:0000256" key="10">
    <source>
        <dbReference type="ARBA" id="ARBA00022723"/>
    </source>
</evidence>
<dbReference type="Gene3D" id="2.40.50.140">
    <property type="entry name" value="Nucleic acid-binding proteins"/>
    <property type="match status" value="1"/>
</dbReference>
<dbReference type="SUPFAM" id="SSF50249">
    <property type="entry name" value="Nucleic acid-binding proteins"/>
    <property type="match status" value="2"/>
</dbReference>
<keyword evidence="8" id="KW-0819">tRNA processing</keyword>
<dbReference type="GO" id="GO:0000049">
    <property type="term" value="F:tRNA binding"/>
    <property type="evidence" value="ECO:0007669"/>
    <property type="project" value="UniProtKB-KW"/>
</dbReference>
<dbReference type="InterPro" id="IPR004659">
    <property type="entry name" value="RNase_E/G"/>
</dbReference>
<dbReference type="PROSITE" id="PS50926">
    <property type="entry name" value="TRAM"/>
    <property type="match status" value="1"/>
</dbReference>
<evidence type="ECO:0000256" key="9">
    <source>
        <dbReference type="ARBA" id="ARBA00022722"/>
    </source>
</evidence>
<keyword evidence="14" id="KW-0460">Magnesium</keyword>
<dbReference type="GO" id="GO:0046872">
    <property type="term" value="F:metal ion binding"/>
    <property type="evidence" value="ECO:0007669"/>
    <property type="project" value="UniProtKB-KW"/>
</dbReference>
<dbReference type="GO" id="GO:0004519">
    <property type="term" value="F:endonuclease activity"/>
    <property type="evidence" value="ECO:0007669"/>
    <property type="project" value="UniProtKB-KW"/>
</dbReference>
<protein>
    <recommendedName>
        <fullName evidence="4">Ribonuclease G</fullName>
    </recommendedName>
</protein>
<keyword evidence="12" id="KW-0255">Endonuclease</keyword>
<dbReference type="GO" id="GO:0005737">
    <property type="term" value="C:cytoplasm"/>
    <property type="evidence" value="ECO:0007669"/>
    <property type="project" value="UniProtKB-SubCell"/>
</dbReference>
<keyword evidence="5" id="KW-0963">Cytoplasm</keyword>
<evidence type="ECO:0000256" key="7">
    <source>
        <dbReference type="ARBA" id="ARBA00022555"/>
    </source>
</evidence>
<proteinExistence type="inferred from homology"/>
<dbReference type="Pfam" id="PF01938">
    <property type="entry name" value="TRAM"/>
    <property type="match status" value="1"/>
</dbReference>
<evidence type="ECO:0000313" key="18">
    <source>
        <dbReference type="EMBL" id="AYO30968.1"/>
    </source>
</evidence>